<evidence type="ECO:0000313" key="3">
    <source>
        <dbReference type="Proteomes" id="UP001462640"/>
    </source>
</evidence>
<gene>
    <name evidence="2" type="ORF">ABDJ40_13315</name>
</gene>
<feature type="chain" id="PRO_5046120890" evidence="1">
    <location>
        <begin position="23"/>
        <end position="214"/>
    </location>
</feature>
<keyword evidence="1" id="KW-0732">Signal</keyword>
<dbReference type="InterPro" id="IPR046732">
    <property type="entry name" value="DUF6624"/>
</dbReference>
<proteinExistence type="predicted"/>
<dbReference type="EMBL" id="JBDPZC010000006">
    <property type="protein sequence ID" value="MEO3713737.1"/>
    <property type="molecule type" value="Genomic_DNA"/>
</dbReference>
<evidence type="ECO:0000313" key="2">
    <source>
        <dbReference type="EMBL" id="MEO3713737.1"/>
    </source>
</evidence>
<feature type="signal peptide" evidence="1">
    <location>
        <begin position="1"/>
        <end position="22"/>
    </location>
</feature>
<organism evidence="2 3">
    <name type="scientific">Roseateles flavus</name>
    <dbReference type="NCBI Taxonomy" id="3149041"/>
    <lineage>
        <taxon>Bacteria</taxon>
        <taxon>Pseudomonadati</taxon>
        <taxon>Pseudomonadota</taxon>
        <taxon>Betaproteobacteria</taxon>
        <taxon>Burkholderiales</taxon>
        <taxon>Sphaerotilaceae</taxon>
        <taxon>Roseateles</taxon>
    </lineage>
</organism>
<protein>
    <submittedName>
        <fullName evidence="2">DUF6624 domain-containing protein</fullName>
    </submittedName>
</protein>
<sequence>MFELRRLALGGMLLASWAMASASDSRSPANCVALPDLAAMHQVGNAVRAAYPYDLDPKSPEAVKAADRIMVVDRRNTERLRPWLQRCGWPDARKVGEATEGMVWSLVQHADQDRPFQQMASSLLKRQVLRGGAPAIHLAYLEDRIAIGTGQRQLYGTQLEMNGECSVELFPIDSPLKVDVRRKEVGMEPLRVYVAQVRATMLPEQCRTVARPAP</sequence>
<comment type="caution">
    <text evidence="2">The sequence shown here is derived from an EMBL/GenBank/DDBJ whole genome shotgun (WGS) entry which is preliminary data.</text>
</comment>
<reference evidence="2 3" key="1">
    <citation type="submission" date="2024-05" db="EMBL/GenBank/DDBJ databases">
        <title>Roseateles sp. 2.12 16S ribosomal RNA gene Genome sequencing and assembly.</title>
        <authorList>
            <person name="Woo H."/>
        </authorList>
    </citation>
    <scope>NUCLEOTIDE SEQUENCE [LARGE SCALE GENOMIC DNA]</scope>
    <source>
        <strain evidence="2 3">2.12</strain>
    </source>
</reference>
<evidence type="ECO:0000256" key="1">
    <source>
        <dbReference type="SAM" id="SignalP"/>
    </source>
</evidence>
<dbReference type="Pfam" id="PF20329">
    <property type="entry name" value="DUF6624"/>
    <property type="match status" value="1"/>
</dbReference>
<name>A0ABV0GFB0_9BURK</name>
<keyword evidence="3" id="KW-1185">Reference proteome</keyword>
<accession>A0ABV0GFB0</accession>
<dbReference type="Proteomes" id="UP001462640">
    <property type="component" value="Unassembled WGS sequence"/>
</dbReference>
<dbReference type="RefSeq" id="WP_347610425.1">
    <property type="nucleotide sequence ID" value="NZ_JBDPZC010000006.1"/>
</dbReference>